<evidence type="ECO:0000313" key="1">
    <source>
        <dbReference type="EMBL" id="BBO68104.1"/>
    </source>
</evidence>
<dbReference type="EMBL" id="AP021874">
    <property type="protein sequence ID" value="BBO68104.1"/>
    <property type="molecule type" value="Genomic_DNA"/>
</dbReference>
<dbReference type="AlphaFoldDB" id="A0A5K7YP18"/>
<name>A0A5K7YP18_9BACT</name>
<proteinExistence type="predicted"/>
<dbReference type="Proteomes" id="UP000427906">
    <property type="component" value="Chromosome"/>
</dbReference>
<protein>
    <submittedName>
        <fullName evidence="1">Uncharacterized protein</fullName>
    </submittedName>
</protein>
<gene>
    <name evidence="1" type="ORF">DSCA_20340</name>
</gene>
<keyword evidence="2" id="KW-1185">Reference proteome</keyword>
<dbReference type="RefSeq" id="WP_155316299.1">
    <property type="nucleotide sequence ID" value="NZ_AP021874.1"/>
</dbReference>
<sequence>MAQKKLDKDLIFYSPGEKGTVFTFKAGNFYDRHLVDQTITHLEYEMEHPIRWTEDRRSAPRPS</sequence>
<dbReference type="KEGG" id="dalk:DSCA_20340"/>
<accession>A0A5K7YP18</accession>
<evidence type="ECO:0000313" key="2">
    <source>
        <dbReference type="Proteomes" id="UP000427906"/>
    </source>
</evidence>
<reference evidence="1 2" key="1">
    <citation type="submission" date="2019-11" db="EMBL/GenBank/DDBJ databases">
        <title>Comparative genomics of hydrocarbon-degrading Desulfosarcina strains.</title>
        <authorList>
            <person name="Watanabe M."/>
            <person name="Kojima H."/>
            <person name="Fukui M."/>
        </authorList>
    </citation>
    <scope>NUCLEOTIDE SEQUENCE [LARGE SCALE GENOMIC DNA]</scope>
    <source>
        <strain evidence="1 2">PL12</strain>
    </source>
</reference>
<organism evidence="1 2">
    <name type="scientific">Desulfosarcina alkanivorans</name>
    <dbReference type="NCBI Taxonomy" id="571177"/>
    <lineage>
        <taxon>Bacteria</taxon>
        <taxon>Pseudomonadati</taxon>
        <taxon>Thermodesulfobacteriota</taxon>
        <taxon>Desulfobacteria</taxon>
        <taxon>Desulfobacterales</taxon>
        <taxon>Desulfosarcinaceae</taxon>
        <taxon>Desulfosarcina</taxon>
    </lineage>
</organism>